<evidence type="ECO:0000259" key="5">
    <source>
        <dbReference type="PROSITE" id="PS50931"/>
    </source>
</evidence>
<evidence type="ECO:0000256" key="2">
    <source>
        <dbReference type="ARBA" id="ARBA00023015"/>
    </source>
</evidence>
<protein>
    <submittedName>
        <fullName evidence="6">LysR family transcriptional regulator</fullName>
    </submittedName>
</protein>
<dbReference type="InterPro" id="IPR005119">
    <property type="entry name" value="LysR_subst-bd"/>
</dbReference>
<dbReference type="SUPFAM" id="SSF46785">
    <property type="entry name" value="Winged helix' DNA-binding domain"/>
    <property type="match status" value="1"/>
</dbReference>
<evidence type="ECO:0000256" key="3">
    <source>
        <dbReference type="ARBA" id="ARBA00023125"/>
    </source>
</evidence>
<dbReference type="InterPro" id="IPR000847">
    <property type="entry name" value="LysR_HTH_N"/>
</dbReference>
<dbReference type="Gene3D" id="1.10.10.10">
    <property type="entry name" value="Winged helix-like DNA-binding domain superfamily/Winged helix DNA-binding domain"/>
    <property type="match status" value="1"/>
</dbReference>
<keyword evidence="7" id="KW-1185">Reference proteome</keyword>
<dbReference type="Pfam" id="PF00126">
    <property type="entry name" value="HTH_1"/>
    <property type="match status" value="1"/>
</dbReference>
<accession>A0ABT0K0H2</accession>
<comment type="caution">
    <text evidence="6">The sequence shown here is derived from an EMBL/GenBank/DDBJ whole genome shotgun (WGS) entry which is preliminary data.</text>
</comment>
<evidence type="ECO:0000256" key="4">
    <source>
        <dbReference type="ARBA" id="ARBA00023163"/>
    </source>
</evidence>
<dbReference type="PROSITE" id="PS50931">
    <property type="entry name" value="HTH_LYSR"/>
    <property type="match status" value="1"/>
</dbReference>
<organism evidence="6 7">
    <name type="scientific">Frankia umida</name>
    <dbReference type="NCBI Taxonomy" id="573489"/>
    <lineage>
        <taxon>Bacteria</taxon>
        <taxon>Bacillati</taxon>
        <taxon>Actinomycetota</taxon>
        <taxon>Actinomycetes</taxon>
        <taxon>Frankiales</taxon>
        <taxon>Frankiaceae</taxon>
        <taxon>Frankia</taxon>
    </lineage>
</organism>
<dbReference type="InterPro" id="IPR050389">
    <property type="entry name" value="LysR-type_TF"/>
</dbReference>
<dbReference type="Pfam" id="PF03466">
    <property type="entry name" value="LysR_substrate"/>
    <property type="match status" value="1"/>
</dbReference>
<sequence>MHSSDAPASPSSPAAGGARPLSGIDLNLLVALDALLTERSVSGAARRLHLTEPATSRALGRIRRTTGDQILVRSGHTMVATPRALEIQAEVADLVRRAHGVFAPVGMPDPADLDRTFTILSSDMLIAAIGPDLLGRLATAAPAVRVRFLPEPTPVADPLRDGTADLEIGEIDSTAPEIRAETLGTDDAVLIVRAGHPFTAGPVSLDQVAAARHVVASRRGRFRGPLDDALAARGLRRTVAVAVPSHTVALTVIAQSDLVGIAPRRLGRPALAAAGLAVLDLDLDLALPPLPISLAWHPRNDADAPHRWLRAHVRDALTAALTGPGPGGPSGTDR</sequence>
<dbReference type="SUPFAM" id="SSF53850">
    <property type="entry name" value="Periplasmic binding protein-like II"/>
    <property type="match status" value="1"/>
</dbReference>
<dbReference type="InterPro" id="IPR036390">
    <property type="entry name" value="WH_DNA-bd_sf"/>
</dbReference>
<dbReference type="Gene3D" id="3.40.190.10">
    <property type="entry name" value="Periplasmic binding protein-like II"/>
    <property type="match status" value="2"/>
</dbReference>
<dbReference type="InterPro" id="IPR036388">
    <property type="entry name" value="WH-like_DNA-bd_sf"/>
</dbReference>
<feature type="domain" description="HTH lysR-type" evidence="5">
    <location>
        <begin position="24"/>
        <end position="81"/>
    </location>
</feature>
<keyword evidence="4" id="KW-0804">Transcription</keyword>
<proteinExistence type="inferred from homology"/>
<evidence type="ECO:0000313" key="7">
    <source>
        <dbReference type="Proteomes" id="UP001201873"/>
    </source>
</evidence>
<gene>
    <name evidence="6" type="ORF">MXD59_14815</name>
</gene>
<keyword evidence="2" id="KW-0805">Transcription regulation</keyword>
<dbReference type="PANTHER" id="PTHR30118:SF15">
    <property type="entry name" value="TRANSCRIPTIONAL REGULATORY PROTEIN"/>
    <property type="match status" value="1"/>
</dbReference>
<evidence type="ECO:0000313" key="6">
    <source>
        <dbReference type="EMBL" id="MCK9877029.1"/>
    </source>
</evidence>
<reference evidence="6 7" key="1">
    <citation type="submission" date="2022-04" db="EMBL/GenBank/DDBJ databases">
        <title>Genome diversity in the genus Frankia.</title>
        <authorList>
            <person name="Carlos-Shanley C."/>
            <person name="Hahn D."/>
        </authorList>
    </citation>
    <scope>NUCLEOTIDE SEQUENCE [LARGE SCALE GENOMIC DNA]</scope>
    <source>
        <strain evidence="6 7">Ag45/Mut15</strain>
    </source>
</reference>
<dbReference type="PANTHER" id="PTHR30118">
    <property type="entry name" value="HTH-TYPE TRANSCRIPTIONAL REGULATOR LEUO-RELATED"/>
    <property type="match status" value="1"/>
</dbReference>
<dbReference type="Proteomes" id="UP001201873">
    <property type="component" value="Unassembled WGS sequence"/>
</dbReference>
<comment type="similarity">
    <text evidence="1">Belongs to the LysR transcriptional regulatory family.</text>
</comment>
<dbReference type="RefSeq" id="WP_248825324.1">
    <property type="nucleotide sequence ID" value="NZ_JALKFT010000013.1"/>
</dbReference>
<evidence type="ECO:0000256" key="1">
    <source>
        <dbReference type="ARBA" id="ARBA00009437"/>
    </source>
</evidence>
<dbReference type="EMBL" id="JALKFT010000013">
    <property type="protein sequence ID" value="MCK9877029.1"/>
    <property type="molecule type" value="Genomic_DNA"/>
</dbReference>
<keyword evidence="3" id="KW-0238">DNA-binding</keyword>
<name>A0ABT0K0H2_9ACTN</name>